<organism evidence="1 2">
    <name type="scientific">Prevotella koreensis</name>
    <dbReference type="NCBI Taxonomy" id="2490854"/>
    <lineage>
        <taxon>Bacteria</taxon>
        <taxon>Pseudomonadati</taxon>
        <taxon>Bacteroidota</taxon>
        <taxon>Bacteroidia</taxon>
        <taxon>Bacteroidales</taxon>
        <taxon>Prevotellaceae</taxon>
        <taxon>Prevotella</taxon>
    </lineage>
</organism>
<evidence type="ECO:0000313" key="2">
    <source>
        <dbReference type="Proteomes" id="UP000278983"/>
    </source>
</evidence>
<gene>
    <name evidence="1" type="ORF">EHV08_02280</name>
</gene>
<dbReference type="AlphaFoldDB" id="A0A432LHW4"/>
<keyword evidence="2" id="KW-1185">Reference proteome</keyword>
<sequence length="105" mass="12169">MLTSCSTKQRAINDLRKFSYELRDNSTYYDVEDWKNALDRFAELREKVRKYEYSSEEYRVIGQIEGECASYMVKGAKNGLLDRISKYASELEGLLEGVFGEIGND</sequence>
<dbReference type="Proteomes" id="UP000278983">
    <property type="component" value="Unassembled WGS sequence"/>
</dbReference>
<evidence type="ECO:0000313" key="1">
    <source>
        <dbReference type="EMBL" id="RUL58713.1"/>
    </source>
</evidence>
<dbReference type="OrthoDB" id="1070766at2"/>
<comment type="caution">
    <text evidence="1">The sequence shown here is derived from an EMBL/GenBank/DDBJ whole genome shotgun (WGS) entry which is preliminary data.</text>
</comment>
<name>A0A432LHW4_9BACT</name>
<proteinExistence type="predicted"/>
<accession>A0A432LHW4</accession>
<reference evidence="1 2" key="1">
    <citation type="submission" date="2018-12" db="EMBL/GenBank/DDBJ databases">
        <title>Genome sequencing of Prevotella sp. KCOM 3155 (= JS262).</title>
        <authorList>
            <person name="Kook J.-K."/>
            <person name="Park S.-N."/>
            <person name="Lim Y.K."/>
        </authorList>
    </citation>
    <scope>NUCLEOTIDE SEQUENCE [LARGE SCALE GENOMIC DNA]</scope>
    <source>
        <strain evidence="1 2">KCOM 3155</strain>
    </source>
</reference>
<dbReference type="EMBL" id="RYYU01000001">
    <property type="protein sequence ID" value="RUL58713.1"/>
    <property type="molecule type" value="Genomic_DNA"/>
</dbReference>
<dbReference type="RefSeq" id="WP_126677809.1">
    <property type="nucleotide sequence ID" value="NZ_RYYU01000001.1"/>
</dbReference>
<protein>
    <submittedName>
        <fullName evidence="1">Uncharacterized protein</fullName>
    </submittedName>
</protein>